<sequence length="496" mass="55804">MSSKQPGQHKPSSAPTSMRGTKRGKLGEERNATYSANRAAGSSHHIPPIPQTAFAKSATQHSEGPPVQQRSLISQKQRDELYISAFGFNTQPRPSKPNMSKLEKALHTTGSVDPIVTRSEKDSARFNLCVQALSEGCVQSYIHLFELSHREPVCVDVLSKTLFVIGDEKLKWLQQKLSLIEVLRRQSEFHEVFQLCQDLADYFEGERDLEEAVWHYQAALRYAQESLDKDLEQQTRYAFASFFERHHRYEEAADMYETMRSRAIAFGEEEMAKSIANDLARVYHYLGEQYMDTNPELAQQYFEKEAKSAKFSAAAGEESRAMDALGRVTERAGQLEKALGYHRSSRFLAHRDHQLEEEVNAALNAAGLEERLGYGEEAVKSLQDALDLAKQLGDPAKVCRATMQLGEVSRTRLQSIKRPSIEEEESAMMYQTKCFEEAFDAACASGQQDLIDAARIAMGFAKGEYYLRSAGGGKGYIPIVCHDVEAQLEWMSKGKL</sequence>
<dbReference type="Gene3D" id="1.25.40.10">
    <property type="entry name" value="Tetratricopeptide repeat domain"/>
    <property type="match status" value="2"/>
</dbReference>
<keyword evidence="4" id="KW-0802">TPR repeat</keyword>
<comment type="subcellular location">
    <subcellularLocation>
        <location evidence="1">Cytoplasm</location>
    </subcellularLocation>
</comment>
<evidence type="ECO:0000256" key="5">
    <source>
        <dbReference type="ARBA" id="ARBA00040665"/>
    </source>
</evidence>
<organism evidence="7 8">
    <name type="scientific">Angomonas deanei</name>
    <dbReference type="NCBI Taxonomy" id="59799"/>
    <lineage>
        <taxon>Eukaryota</taxon>
        <taxon>Discoba</taxon>
        <taxon>Euglenozoa</taxon>
        <taxon>Kinetoplastea</taxon>
        <taxon>Metakinetoplastina</taxon>
        <taxon>Trypanosomatida</taxon>
        <taxon>Trypanosomatidae</taxon>
        <taxon>Strigomonadinae</taxon>
        <taxon>Angomonas</taxon>
    </lineage>
</organism>
<dbReference type="GO" id="GO:0005737">
    <property type="term" value="C:cytoplasm"/>
    <property type="evidence" value="ECO:0007669"/>
    <property type="project" value="UniProtKB-SubCell"/>
</dbReference>
<keyword evidence="3" id="KW-0677">Repeat</keyword>
<keyword evidence="8" id="KW-1185">Reference proteome</keyword>
<feature type="compositionally biased region" description="Polar residues" evidence="6">
    <location>
        <begin position="57"/>
        <end position="70"/>
    </location>
</feature>
<dbReference type="InterPro" id="IPR051476">
    <property type="entry name" value="Bac_ResReg_Asp_Phosphatase"/>
</dbReference>
<dbReference type="VEuPathDB" id="TriTrypDB:ADEAN_000486800"/>
<name>A0A7G2CC52_9TRYP</name>
<evidence type="ECO:0000256" key="1">
    <source>
        <dbReference type="ARBA" id="ARBA00004496"/>
    </source>
</evidence>
<dbReference type="GO" id="GO:0003341">
    <property type="term" value="P:cilium movement"/>
    <property type="evidence" value="ECO:0007669"/>
    <property type="project" value="TreeGrafter"/>
</dbReference>
<dbReference type="PANTHER" id="PTHR46630">
    <property type="entry name" value="TETRATRICOPEPTIDE REPEAT PROTEIN 29"/>
    <property type="match status" value="1"/>
</dbReference>
<evidence type="ECO:0000256" key="4">
    <source>
        <dbReference type="ARBA" id="ARBA00022803"/>
    </source>
</evidence>
<accession>A0A7G2CC52</accession>
<dbReference type="PANTHER" id="PTHR46630:SF1">
    <property type="entry name" value="TETRATRICOPEPTIDE REPEAT PROTEIN 29"/>
    <property type="match status" value="1"/>
</dbReference>
<dbReference type="SUPFAM" id="SSF48452">
    <property type="entry name" value="TPR-like"/>
    <property type="match status" value="2"/>
</dbReference>
<reference evidence="7 8" key="1">
    <citation type="submission" date="2020-08" db="EMBL/GenBank/DDBJ databases">
        <authorList>
            <person name="Newling K."/>
            <person name="Davey J."/>
            <person name="Forrester S."/>
        </authorList>
    </citation>
    <scope>NUCLEOTIDE SEQUENCE [LARGE SCALE GENOMIC DNA]</scope>
    <source>
        <strain evidence="8">Crithidia deanei Carvalho (ATCC PRA-265)</strain>
    </source>
</reference>
<feature type="compositionally biased region" description="Polar residues" evidence="6">
    <location>
        <begin position="1"/>
        <end position="19"/>
    </location>
</feature>
<dbReference type="GO" id="GO:0005929">
    <property type="term" value="C:cilium"/>
    <property type="evidence" value="ECO:0007669"/>
    <property type="project" value="TreeGrafter"/>
</dbReference>
<evidence type="ECO:0000313" key="7">
    <source>
        <dbReference type="EMBL" id="CAD2217390.1"/>
    </source>
</evidence>
<dbReference type="OrthoDB" id="626167at2759"/>
<evidence type="ECO:0000256" key="6">
    <source>
        <dbReference type="SAM" id="MobiDB-lite"/>
    </source>
</evidence>
<dbReference type="InterPro" id="IPR011990">
    <property type="entry name" value="TPR-like_helical_dom_sf"/>
</dbReference>
<protein>
    <recommendedName>
        <fullName evidence="5">Tetratricopeptide repeat protein 29</fullName>
    </recommendedName>
</protein>
<feature type="region of interest" description="Disordered" evidence="6">
    <location>
        <begin position="1"/>
        <end position="70"/>
    </location>
</feature>
<gene>
    <name evidence="7" type="ORF">ADEAN_000486800</name>
</gene>
<evidence type="ECO:0000313" key="8">
    <source>
        <dbReference type="Proteomes" id="UP000515908"/>
    </source>
</evidence>
<evidence type="ECO:0000256" key="3">
    <source>
        <dbReference type="ARBA" id="ARBA00022737"/>
    </source>
</evidence>
<keyword evidence="2" id="KW-0963">Cytoplasm</keyword>
<dbReference type="AlphaFoldDB" id="A0A7G2CC52"/>
<dbReference type="Proteomes" id="UP000515908">
    <property type="component" value="Chromosome 08"/>
</dbReference>
<dbReference type="EMBL" id="LR877152">
    <property type="protein sequence ID" value="CAD2217390.1"/>
    <property type="molecule type" value="Genomic_DNA"/>
</dbReference>
<proteinExistence type="predicted"/>
<evidence type="ECO:0000256" key="2">
    <source>
        <dbReference type="ARBA" id="ARBA00022490"/>
    </source>
</evidence>